<evidence type="ECO:0000259" key="3">
    <source>
        <dbReference type="Pfam" id="PF19904"/>
    </source>
</evidence>
<evidence type="ECO:0000256" key="1">
    <source>
        <dbReference type="SAM" id="Phobius"/>
    </source>
</evidence>
<dbReference type="Proteomes" id="UP000233618">
    <property type="component" value="Unassembled WGS sequence"/>
</dbReference>
<evidence type="ECO:0000256" key="2">
    <source>
        <dbReference type="SAM" id="SignalP"/>
    </source>
</evidence>
<feature type="transmembrane region" description="Helical" evidence="1">
    <location>
        <begin position="329"/>
        <end position="352"/>
    </location>
</feature>
<feature type="chain" id="PRO_5014994996" description="DUF6377 domain-containing protein" evidence="2">
    <location>
        <begin position="20"/>
        <end position="535"/>
    </location>
</feature>
<name>A0A2N3HY54_9BACT</name>
<keyword evidence="1" id="KW-0812">Transmembrane</keyword>
<accession>A0A2N3HY54</accession>
<dbReference type="EMBL" id="MVDE01000032">
    <property type="protein sequence ID" value="PKQ62933.1"/>
    <property type="molecule type" value="Genomic_DNA"/>
</dbReference>
<feature type="signal peptide" evidence="2">
    <location>
        <begin position="1"/>
        <end position="19"/>
    </location>
</feature>
<keyword evidence="2" id="KW-0732">Signal</keyword>
<organism evidence="4 5">
    <name type="scientific">Labilibaculum manganireducens</name>
    <dbReference type="NCBI Taxonomy" id="1940525"/>
    <lineage>
        <taxon>Bacteria</taxon>
        <taxon>Pseudomonadati</taxon>
        <taxon>Bacteroidota</taxon>
        <taxon>Bacteroidia</taxon>
        <taxon>Marinilabiliales</taxon>
        <taxon>Marinifilaceae</taxon>
        <taxon>Labilibaculum</taxon>
    </lineage>
</organism>
<feature type="domain" description="DUF6377" evidence="3">
    <location>
        <begin position="258"/>
        <end position="497"/>
    </location>
</feature>
<sequence length="535" mass="61793">MYRSVILTFFVLLSLNSFGQNDSLAFQFAEANKYIEAKDSIVQVKKNKIALLTDSLQHSNFEDRRNEEYNLLVKLTKEYEYFVYDSAFQYGNLALKTAYGLQEASKIAEAKSNISLILLLRGLYKETIDSIQTIDPMALDQKKRIDFYSAAYRAYYDLSNSRWGYYAPKYRKTGNSYVKKIAAEGDPDSFEYILALALKSQNNNASYDVQKYCTSLLNKKDLTPHQSAITNCILGISYLKLQEKEKAKYHLCKAVVGDIQSATKETLAAKVLAELLFHDGDLEKANRFISEAQKDAVFYGSNARQLEISFIRPDIEAAVLSKVEKEKKIISNISLIVSLLALLLISFSIIIYRQVKELKKARKEILESNGNLRQLNEQLREVSKIKEEYVGYYFNFSSQFIGKLEAMKKAVSRQLMTKQYDAIESELKNYNSKKERENLFEDFDRIFLKLFPDFVNRFNQLFEEKDRISLKDSQCLTTDLRIFALIRLGINDNEKIAGILNFSVNTIYTYKTKIRNRSIYPNEEFDLKVMAIKSV</sequence>
<keyword evidence="5" id="KW-1185">Reference proteome</keyword>
<keyword evidence="1" id="KW-0472">Membrane</keyword>
<evidence type="ECO:0000313" key="4">
    <source>
        <dbReference type="EMBL" id="PKQ62933.1"/>
    </source>
</evidence>
<comment type="caution">
    <text evidence="4">The sequence shown here is derived from an EMBL/GenBank/DDBJ whole genome shotgun (WGS) entry which is preliminary data.</text>
</comment>
<protein>
    <recommendedName>
        <fullName evidence="3">DUF6377 domain-containing protein</fullName>
    </recommendedName>
</protein>
<gene>
    <name evidence="4" type="ORF">BZG01_16770</name>
</gene>
<dbReference type="RefSeq" id="WP_101311006.1">
    <property type="nucleotide sequence ID" value="NZ_MVDE01000032.1"/>
</dbReference>
<dbReference type="Pfam" id="PF19904">
    <property type="entry name" value="DUF6377"/>
    <property type="match status" value="1"/>
</dbReference>
<dbReference type="InterPro" id="IPR045957">
    <property type="entry name" value="DUF6377"/>
</dbReference>
<reference evidence="4 5" key="1">
    <citation type="journal article" date="2017" name="Front. Microbiol.">
        <title>Labilibaculum manganireducens gen. nov., sp. nov. and Labilibaculum filiforme sp. nov., Novel Bacteroidetes Isolated from Subsurface Sediments of the Baltic Sea.</title>
        <authorList>
            <person name="Vandieken V."/>
            <person name="Marshall I.P."/>
            <person name="Niemann H."/>
            <person name="Engelen B."/>
            <person name="Cypionka H."/>
        </authorList>
    </citation>
    <scope>NUCLEOTIDE SEQUENCE [LARGE SCALE GENOMIC DNA]</scope>
    <source>
        <strain evidence="4 5">59.10-2M</strain>
    </source>
</reference>
<dbReference type="AlphaFoldDB" id="A0A2N3HY54"/>
<keyword evidence="1" id="KW-1133">Transmembrane helix</keyword>
<evidence type="ECO:0000313" key="5">
    <source>
        <dbReference type="Proteomes" id="UP000233618"/>
    </source>
</evidence>
<proteinExistence type="predicted"/>